<gene>
    <name evidence="1" type="ORF">ACFFQA_24185</name>
</gene>
<sequence length="335" mass="37538">MRADRVTDWLNENVIALSGVEPGVGVDDIEPLAEVLADVRVVGLGEATHGTREFFTLKHRLVEFLVRRLGFTVFALEAGVAACRAVNDYVVDGVGTARQALATVGFWTWHTEEVLALVEWLRAHNAELPARRRVRFRGIDPLDEPGADQWTADRAREITALPALSTKGSHLRDKYMAEAVQRILDAEEPGTRVMLWAHNGHLARGVGTSLGSHLADRYRRQYYVLGFAAYEGGFQALRFPGGKLTELVLGPARPGSVEWQLSRVRERAFLVDLRPAPGDERVARWVRRKTKLRAFGSMVFLWPLMRKTSATVRPCEYDGLAFVRMTTRARPLTAR</sequence>
<dbReference type="RefSeq" id="WP_377856465.1">
    <property type="nucleotide sequence ID" value="NZ_JBHLZU010000019.1"/>
</dbReference>
<keyword evidence="2" id="KW-1185">Reference proteome</keyword>
<dbReference type="PANTHER" id="PTHR31299">
    <property type="entry name" value="ESTERASE, PUTATIVE (AFU_ORTHOLOGUE AFUA_1G05850)-RELATED"/>
    <property type="match status" value="1"/>
</dbReference>
<proteinExistence type="predicted"/>
<evidence type="ECO:0000313" key="2">
    <source>
        <dbReference type="Proteomes" id="UP001589693"/>
    </source>
</evidence>
<dbReference type="Pfam" id="PF05139">
    <property type="entry name" value="Erythro_esteras"/>
    <property type="match status" value="2"/>
</dbReference>
<organism evidence="1 2">
    <name type="scientific">Allokutzneria oryzae</name>
    <dbReference type="NCBI Taxonomy" id="1378989"/>
    <lineage>
        <taxon>Bacteria</taxon>
        <taxon>Bacillati</taxon>
        <taxon>Actinomycetota</taxon>
        <taxon>Actinomycetes</taxon>
        <taxon>Pseudonocardiales</taxon>
        <taxon>Pseudonocardiaceae</taxon>
        <taxon>Allokutzneria</taxon>
    </lineage>
</organism>
<protein>
    <submittedName>
        <fullName evidence="1">Erythromycin esterase family protein</fullName>
    </submittedName>
</protein>
<reference evidence="1 2" key="1">
    <citation type="submission" date="2024-09" db="EMBL/GenBank/DDBJ databases">
        <authorList>
            <person name="Sun Q."/>
            <person name="Mori K."/>
        </authorList>
    </citation>
    <scope>NUCLEOTIDE SEQUENCE [LARGE SCALE GENOMIC DNA]</scope>
    <source>
        <strain evidence="1 2">TBRC 7907</strain>
    </source>
</reference>
<dbReference type="Gene3D" id="3.30.1870.10">
    <property type="entry name" value="EreA-like, domain 2"/>
    <property type="match status" value="1"/>
</dbReference>
<accession>A0ABV6A1M0</accession>
<dbReference type="InterPro" id="IPR014622">
    <property type="entry name" value="UCP036794_erythomycin"/>
</dbReference>
<dbReference type="Gene3D" id="3.40.1660.10">
    <property type="entry name" value="EreA-like (biosynthetic domain)"/>
    <property type="match status" value="1"/>
</dbReference>
<evidence type="ECO:0000313" key="1">
    <source>
        <dbReference type="EMBL" id="MFB9907045.1"/>
    </source>
</evidence>
<dbReference type="EMBL" id="JBHLZU010000019">
    <property type="protein sequence ID" value="MFB9907045.1"/>
    <property type="molecule type" value="Genomic_DNA"/>
</dbReference>
<dbReference type="PIRSF" id="PIRSF036794">
    <property type="entry name" value="UCP_erythr_ester"/>
    <property type="match status" value="1"/>
</dbReference>
<comment type="caution">
    <text evidence="1">The sequence shown here is derived from an EMBL/GenBank/DDBJ whole genome shotgun (WGS) entry which is preliminary data.</text>
</comment>
<dbReference type="InterPro" id="IPR052036">
    <property type="entry name" value="Hydrolase/PRTase-associated"/>
</dbReference>
<dbReference type="InterPro" id="IPR007815">
    <property type="entry name" value="Emycin_Estase"/>
</dbReference>
<name>A0ABV6A1M0_9PSEU</name>
<dbReference type="PANTHER" id="PTHR31299:SF0">
    <property type="entry name" value="ESTERASE, PUTATIVE (AFU_ORTHOLOGUE AFUA_1G05850)-RELATED"/>
    <property type="match status" value="1"/>
</dbReference>
<dbReference type="Proteomes" id="UP001589693">
    <property type="component" value="Unassembled WGS sequence"/>
</dbReference>
<dbReference type="SUPFAM" id="SSF159501">
    <property type="entry name" value="EreA/ChaN-like"/>
    <property type="match status" value="1"/>
</dbReference>
<dbReference type="CDD" id="cd14728">
    <property type="entry name" value="Ere-like"/>
    <property type="match status" value="1"/>
</dbReference>